<dbReference type="GO" id="GO:0009166">
    <property type="term" value="P:nucleotide catabolic process"/>
    <property type="evidence" value="ECO:0007669"/>
    <property type="project" value="InterPro"/>
</dbReference>
<organism evidence="9 10">
    <name type="scientific">Mangrovibacillus cuniculi</name>
    <dbReference type="NCBI Taxonomy" id="2593652"/>
    <lineage>
        <taxon>Bacteria</taxon>
        <taxon>Bacillati</taxon>
        <taxon>Bacillota</taxon>
        <taxon>Bacilli</taxon>
        <taxon>Bacillales</taxon>
        <taxon>Bacillaceae</taxon>
        <taxon>Mangrovibacillus</taxon>
    </lineage>
</organism>
<dbReference type="GO" id="GO:0008253">
    <property type="term" value="F:5'-nucleotidase activity"/>
    <property type="evidence" value="ECO:0007669"/>
    <property type="project" value="TreeGrafter"/>
</dbReference>
<dbReference type="PANTHER" id="PTHR11575">
    <property type="entry name" value="5'-NUCLEOTIDASE-RELATED"/>
    <property type="match status" value="1"/>
</dbReference>
<dbReference type="RefSeq" id="WP_239672175.1">
    <property type="nucleotide sequence ID" value="NZ_CP049742.1"/>
</dbReference>
<dbReference type="SUPFAM" id="SSF56300">
    <property type="entry name" value="Metallo-dependent phosphatases"/>
    <property type="match status" value="1"/>
</dbReference>
<protein>
    <submittedName>
        <fullName evidence="9">Bifunctional metallophosphatase/5'-nucleotidase</fullName>
    </submittedName>
</protein>
<dbReference type="Gene3D" id="3.90.780.10">
    <property type="entry name" value="5'-Nucleotidase, C-terminal domain"/>
    <property type="match status" value="1"/>
</dbReference>
<keyword evidence="5" id="KW-0572">Peptidoglycan-anchor</keyword>
<dbReference type="InterPro" id="IPR036907">
    <property type="entry name" value="5'-Nucleotdase_C_sf"/>
</dbReference>
<name>A0A7S8CCK8_9BACI</name>
<keyword evidence="3" id="KW-0964">Secreted</keyword>
<evidence type="ECO:0000256" key="2">
    <source>
        <dbReference type="ARBA" id="ARBA00022512"/>
    </source>
</evidence>
<proteinExistence type="inferred from homology"/>
<dbReference type="SUPFAM" id="SSF55816">
    <property type="entry name" value="5'-nucleotidase (syn. UDP-sugar hydrolase), C-terminal domain"/>
    <property type="match status" value="1"/>
</dbReference>
<dbReference type="Pfam" id="PF02872">
    <property type="entry name" value="5_nucleotid_C"/>
    <property type="match status" value="1"/>
</dbReference>
<evidence type="ECO:0000256" key="5">
    <source>
        <dbReference type="ARBA" id="ARBA00023088"/>
    </source>
</evidence>
<dbReference type="PRINTS" id="PR01607">
    <property type="entry name" value="APYRASEFAMLY"/>
</dbReference>
<dbReference type="KEGG" id="mcui:G8O30_11380"/>
<dbReference type="Gene3D" id="3.60.21.10">
    <property type="match status" value="1"/>
</dbReference>
<reference evidence="9 10" key="1">
    <citation type="submission" date="2019-07" db="EMBL/GenBank/DDBJ databases">
        <title>Genome sequence of 2 isolates from Red Sea Mangroves.</title>
        <authorList>
            <person name="Sefrji F."/>
            <person name="Michoud G."/>
            <person name="Merlino G."/>
            <person name="Daffonchio D."/>
        </authorList>
    </citation>
    <scope>NUCLEOTIDE SEQUENCE [LARGE SCALE GENOMIC DNA]</scope>
    <source>
        <strain evidence="9 10">R1DC41</strain>
    </source>
</reference>
<accession>A0A7S8CCK8</accession>
<dbReference type="PROSITE" id="PS00786">
    <property type="entry name" value="5_NUCLEOTIDASE_2"/>
    <property type="match status" value="1"/>
</dbReference>
<evidence type="ECO:0000256" key="6">
    <source>
        <dbReference type="RuleBase" id="RU362119"/>
    </source>
</evidence>
<dbReference type="GO" id="GO:0030288">
    <property type="term" value="C:outer membrane-bounded periplasmic space"/>
    <property type="evidence" value="ECO:0007669"/>
    <property type="project" value="TreeGrafter"/>
</dbReference>
<evidence type="ECO:0000256" key="3">
    <source>
        <dbReference type="ARBA" id="ARBA00022525"/>
    </source>
</evidence>
<dbReference type="GO" id="GO:0000166">
    <property type="term" value="F:nucleotide binding"/>
    <property type="evidence" value="ECO:0007669"/>
    <property type="project" value="UniProtKB-KW"/>
</dbReference>
<feature type="domain" description="5'-Nucleotidase C-terminal" evidence="8">
    <location>
        <begin position="346"/>
        <end position="468"/>
    </location>
</feature>
<keyword evidence="6" id="KW-0378">Hydrolase</keyword>
<evidence type="ECO:0000313" key="10">
    <source>
        <dbReference type="Proteomes" id="UP000593626"/>
    </source>
</evidence>
<dbReference type="InterPro" id="IPR006146">
    <property type="entry name" value="5'-Nucleotdase_CS"/>
</dbReference>
<comment type="subcellular location">
    <subcellularLocation>
        <location evidence="1">Secreted</location>
        <location evidence="1">Cell wall</location>
        <topology evidence="1">Peptidoglycan-anchor</topology>
    </subcellularLocation>
</comment>
<evidence type="ECO:0000256" key="1">
    <source>
        <dbReference type="ARBA" id="ARBA00004168"/>
    </source>
</evidence>
<dbReference type="InterPro" id="IPR006179">
    <property type="entry name" value="5_nucleotidase/apyrase"/>
</dbReference>
<dbReference type="InterPro" id="IPR004843">
    <property type="entry name" value="Calcineurin-like_PHP"/>
</dbReference>
<evidence type="ECO:0000259" key="7">
    <source>
        <dbReference type="Pfam" id="PF00149"/>
    </source>
</evidence>
<dbReference type="GO" id="GO:0008768">
    <property type="term" value="F:UDP-sugar diphosphatase activity"/>
    <property type="evidence" value="ECO:0007669"/>
    <property type="project" value="TreeGrafter"/>
</dbReference>
<dbReference type="Pfam" id="PF00149">
    <property type="entry name" value="Metallophos"/>
    <property type="match status" value="1"/>
</dbReference>
<dbReference type="AlphaFoldDB" id="A0A7S8CCK8"/>
<dbReference type="FunFam" id="3.60.21.10:FF:000052">
    <property type="entry name" value="Endonuclease YhcR"/>
    <property type="match status" value="1"/>
</dbReference>
<feature type="domain" description="Calcineurin-like phosphoesterase" evidence="7">
    <location>
        <begin position="32"/>
        <end position="264"/>
    </location>
</feature>
<keyword evidence="2" id="KW-0134">Cell wall</keyword>
<evidence type="ECO:0000313" key="9">
    <source>
        <dbReference type="EMBL" id="QPC47505.1"/>
    </source>
</evidence>
<keyword evidence="4" id="KW-0732">Signal</keyword>
<dbReference type="EMBL" id="CP049742">
    <property type="protein sequence ID" value="QPC47505.1"/>
    <property type="molecule type" value="Genomic_DNA"/>
</dbReference>
<comment type="similarity">
    <text evidence="6">Belongs to the 5'-nucleotidase family.</text>
</comment>
<dbReference type="InterPro" id="IPR029052">
    <property type="entry name" value="Metallo-depent_PP-like"/>
</dbReference>
<keyword evidence="10" id="KW-1185">Reference proteome</keyword>
<keyword evidence="6" id="KW-0547">Nucleotide-binding</keyword>
<dbReference type="Proteomes" id="UP000593626">
    <property type="component" value="Chromosome"/>
</dbReference>
<sequence length="518" mass="56593">MNWIPLLLLLSLFTSPYRTDTPPKDPIQVQLLTINDYHGKLNQTYKFSNPPNQKAGRADYLSTYFQAYENPNAHTIKVQAGDVIGASAPVSALFHDEPTVEIFNYLGFSYGTVGNHEFDKGVLELLRMVYGGNELTRENQQPYPGIAWETLCANCIWKETGQTLFPPFAVTEIEGVKLGFIGVITQDTEDLVAKGGVEGLYFSDPTAEVNKAVKELKKQGVRAIVILAHMPATQDGNVVTGQAADLATGVDDEVDVILAAHNHQVVNGTVDNKLIVQALNYGKAFGDIELLLDPLTGDVLEKSAEVIYVDQAKIKPDPVVTKMIQSYEGASSEVLDQVVGQAAEDIVGGSLGNFIADGMKQVMDSDFALVNSGGIRDSIKKGKVTYEDILAIHPFQNNLVKLTVTGKELQEILNAQITPNKGPDFSVAGFTYTWNNKTKKVESILLNEGTRIKPDRSYTIAVNSFMADSDAPMFQLIGKYGKDKTIGPTDTEALAEFISSFPQPITYSTDDRIQVVSK</sequence>
<gene>
    <name evidence="9" type="ORF">G8O30_11380</name>
</gene>
<dbReference type="PANTHER" id="PTHR11575:SF24">
    <property type="entry name" value="5'-NUCLEOTIDASE"/>
    <property type="match status" value="1"/>
</dbReference>
<dbReference type="InterPro" id="IPR008334">
    <property type="entry name" value="5'-Nucleotdase_C"/>
</dbReference>
<evidence type="ECO:0000256" key="4">
    <source>
        <dbReference type="ARBA" id="ARBA00022729"/>
    </source>
</evidence>
<dbReference type="GO" id="GO:0046872">
    <property type="term" value="F:metal ion binding"/>
    <property type="evidence" value="ECO:0007669"/>
    <property type="project" value="InterPro"/>
</dbReference>
<evidence type="ECO:0000259" key="8">
    <source>
        <dbReference type="Pfam" id="PF02872"/>
    </source>
</evidence>